<dbReference type="RefSeq" id="WP_076624755.1">
    <property type="nucleotide sequence ID" value="NZ_BMEW01000006.1"/>
</dbReference>
<feature type="transmembrane region" description="Helical" evidence="2">
    <location>
        <begin position="198"/>
        <end position="223"/>
    </location>
</feature>
<gene>
    <name evidence="3" type="ORF">Ga0080559_TMP4290</name>
</gene>
<dbReference type="KEGG" id="tpro:Ga0080559_TMP4290"/>
<keyword evidence="2" id="KW-0472">Membrane</keyword>
<organism evidence="3 4">
    <name type="scientific">Salipiger profundus</name>
    <dbReference type="NCBI Taxonomy" id="1229727"/>
    <lineage>
        <taxon>Bacteria</taxon>
        <taxon>Pseudomonadati</taxon>
        <taxon>Pseudomonadota</taxon>
        <taxon>Alphaproteobacteria</taxon>
        <taxon>Rhodobacterales</taxon>
        <taxon>Roseobacteraceae</taxon>
        <taxon>Salipiger</taxon>
    </lineage>
</organism>
<accession>A0A1U7DAI3</accession>
<evidence type="ECO:0000313" key="4">
    <source>
        <dbReference type="Proteomes" id="UP000186559"/>
    </source>
</evidence>
<proteinExistence type="predicted"/>
<evidence type="ECO:0000256" key="1">
    <source>
        <dbReference type="SAM" id="MobiDB-lite"/>
    </source>
</evidence>
<dbReference type="Proteomes" id="UP000186559">
    <property type="component" value="Chromosome"/>
</dbReference>
<keyword evidence="2" id="KW-0812">Transmembrane</keyword>
<dbReference type="OrthoDB" id="7829286at2"/>
<evidence type="ECO:0000313" key="3">
    <source>
        <dbReference type="EMBL" id="APX25086.1"/>
    </source>
</evidence>
<sequence>MVTRGNAAYAGLFLEKPDTFDIDYAISAALSALERHDNASGSPLRRSTRRPAVMADTLGISVQAPEEAGAPALVKIITRGGPLPDDDRIPLILAETVLSLLDTTKVAEIEWFSPSSRIAPRDFISLHGHLSPRRQPVMPVDCDTGETSESGANTQSRGAAAQPRDRSRRAGVPALARAVQRLRGKTAEQSPSERRLRLAAWVITGLMAVMSVPLAASLAIIGVLRGMDFRLATLVLTFCVILAGLQQTPMASAMPGVVTVLLN</sequence>
<keyword evidence="4" id="KW-1185">Reference proteome</keyword>
<reference evidence="3 4" key="1">
    <citation type="submission" date="2016-03" db="EMBL/GenBank/DDBJ databases">
        <title>Deep-sea bacteria in the southern Pacific.</title>
        <authorList>
            <person name="Tang K."/>
        </authorList>
    </citation>
    <scope>NUCLEOTIDE SEQUENCE [LARGE SCALE GENOMIC DNA]</scope>
    <source>
        <strain evidence="3 4">JLT2016</strain>
    </source>
</reference>
<keyword evidence="2" id="KW-1133">Transmembrane helix</keyword>
<feature type="transmembrane region" description="Helical" evidence="2">
    <location>
        <begin position="229"/>
        <end position="245"/>
    </location>
</feature>
<protein>
    <submittedName>
        <fullName evidence="3">Uncharacterized protein</fullName>
    </submittedName>
</protein>
<evidence type="ECO:0000256" key="2">
    <source>
        <dbReference type="SAM" id="Phobius"/>
    </source>
</evidence>
<dbReference type="EMBL" id="CP014796">
    <property type="protein sequence ID" value="APX25086.1"/>
    <property type="molecule type" value="Genomic_DNA"/>
</dbReference>
<feature type="region of interest" description="Disordered" evidence="1">
    <location>
        <begin position="134"/>
        <end position="171"/>
    </location>
</feature>
<dbReference type="AlphaFoldDB" id="A0A1U7DAI3"/>
<feature type="compositionally biased region" description="Polar residues" evidence="1">
    <location>
        <begin position="145"/>
        <end position="157"/>
    </location>
</feature>
<name>A0A1U7DAI3_9RHOB</name>